<evidence type="ECO:0000256" key="1">
    <source>
        <dbReference type="PROSITE-ProRule" id="PRU00023"/>
    </source>
</evidence>
<dbReference type="Proteomes" id="UP000681722">
    <property type="component" value="Unassembled WGS sequence"/>
</dbReference>
<dbReference type="InterPro" id="IPR036770">
    <property type="entry name" value="Ankyrin_rpt-contain_sf"/>
</dbReference>
<evidence type="ECO:0000256" key="2">
    <source>
        <dbReference type="SAM" id="MobiDB-lite"/>
    </source>
</evidence>
<keyword evidence="1" id="KW-0040">ANK repeat</keyword>
<comment type="caution">
    <text evidence="3">The sequence shown here is derived from an EMBL/GenBank/DDBJ whole genome shotgun (WGS) entry which is preliminary data.</text>
</comment>
<organism evidence="3 5">
    <name type="scientific">Didymodactylos carnosus</name>
    <dbReference type="NCBI Taxonomy" id="1234261"/>
    <lineage>
        <taxon>Eukaryota</taxon>
        <taxon>Metazoa</taxon>
        <taxon>Spiralia</taxon>
        <taxon>Gnathifera</taxon>
        <taxon>Rotifera</taxon>
        <taxon>Eurotatoria</taxon>
        <taxon>Bdelloidea</taxon>
        <taxon>Philodinida</taxon>
        <taxon>Philodinidae</taxon>
        <taxon>Didymodactylos</taxon>
    </lineage>
</organism>
<protein>
    <submittedName>
        <fullName evidence="3">Uncharacterized protein</fullName>
    </submittedName>
</protein>
<dbReference type="PROSITE" id="PS50088">
    <property type="entry name" value="ANK_REPEAT"/>
    <property type="match status" value="1"/>
</dbReference>
<dbReference type="PANTHER" id="PTHR24172:SF4">
    <property type="entry name" value="ANK_REP_REGION DOMAIN-CONTAINING PROTEIN"/>
    <property type="match status" value="1"/>
</dbReference>
<proteinExistence type="predicted"/>
<sequence>MYRRIIRQSYNEQTLSELISCLHDEPELTELTHPKNGSYLHLIIERCDSTDDVSYRMIYAVSNAGVNPNVTNVRGNTPLHEALIRGYLDVGGDVIQALFRIGVDPRIKNKEQKTADWYLEDNTQLVSLYEAYGQGIWAAIEENNFKLAEKLIKGFIKVDCKHVSSSNTLLEKAQELKNLQLINLLSEYQVTNEFVHSILANDFDRMLLIHKYQFQFIKVNAYDSLLTRTWYTTSNRTIPRSLLEVALQTQSPIPVTPLLELKADVNVLGSDGYPLFFHAFAKSMTTIRTNILEHARINTKSFKGETILFYLIHLACKDKYSIQNDSYFRDIICQHPLLLADRNESGRTIIDEIELTPAPWYDKLKVFRRTIDDCLFDLMKEKLVIEKLLLAGFGCHLLLVRSSATNSETLLQRAEYLGLKNVVECLNTLPKYGLSAMITDLRQAVRMDDLTRIQDLFSVKDNIHYSKDWNGRTIAHLAILYKRPTILQYIGDNRSVTFSLKDNLHRTPLHYAYIMNDKVSINILQRAGTKKFRDCKYLYPEDYLAKDVCSDEFHSSGFVNGDELERRYGIGDYVKVAYYETIKTAIETNNVEQLKMMNSELEQFGFTINDFNPMSYIKDWIRGQRYVPPLFIGLEARSLASLYCLLEMGTVPTGNMYVLDNDYGAGVSSGVSSSSHQSRCISLRGRAEELECFDIVGMFNDLEDDSELKAVLKRQLPPSSRASTNSDYDVDEQKKNPSTTLTLQYLNTYKLPKRKRTPGQGQISQRQTQTAQNEHQKSQACIIL</sequence>
<keyword evidence="5" id="KW-1185">Reference proteome</keyword>
<evidence type="ECO:0000313" key="5">
    <source>
        <dbReference type="Proteomes" id="UP000663829"/>
    </source>
</evidence>
<feature type="compositionally biased region" description="Polar residues" evidence="2">
    <location>
        <begin position="759"/>
        <end position="773"/>
    </location>
</feature>
<evidence type="ECO:0000313" key="4">
    <source>
        <dbReference type="EMBL" id="CAF3531096.1"/>
    </source>
</evidence>
<gene>
    <name evidence="3" type="ORF">GPM918_LOCUS855</name>
    <name evidence="4" type="ORF">SRO942_LOCUS855</name>
</gene>
<name>A0A813PAP2_9BILA</name>
<dbReference type="PROSITE" id="PS50297">
    <property type="entry name" value="ANK_REP_REGION"/>
    <property type="match status" value="1"/>
</dbReference>
<feature type="compositionally biased region" description="Polar residues" evidence="2">
    <location>
        <begin position="717"/>
        <end position="727"/>
    </location>
</feature>
<dbReference type="PANTHER" id="PTHR24172">
    <property type="entry name" value="ANK_REP_REGION DOMAIN-CONTAINING PROTEIN"/>
    <property type="match status" value="1"/>
</dbReference>
<dbReference type="InterPro" id="IPR002110">
    <property type="entry name" value="Ankyrin_rpt"/>
</dbReference>
<dbReference type="Proteomes" id="UP000663829">
    <property type="component" value="Unassembled WGS sequence"/>
</dbReference>
<dbReference type="SMART" id="SM00248">
    <property type="entry name" value="ANK"/>
    <property type="match status" value="3"/>
</dbReference>
<feature type="region of interest" description="Disordered" evidence="2">
    <location>
        <begin position="713"/>
        <end position="739"/>
    </location>
</feature>
<evidence type="ECO:0000313" key="3">
    <source>
        <dbReference type="EMBL" id="CAF0751430.1"/>
    </source>
</evidence>
<reference evidence="3" key="1">
    <citation type="submission" date="2021-02" db="EMBL/GenBank/DDBJ databases">
        <authorList>
            <person name="Nowell W R."/>
        </authorList>
    </citation>
    <scope>NUCLEOTIDE SEQUENCE</scope>
</reference>
<feature type="repeat" description="ANK" evidence="1">
    <location>
        <begin position="74"/>
        <end position="110"/>
    </location>
</feature>
<dbReference type="SUPFAM" id="SSF48403">
    <property type="entry name" value="Ankyrin repeat"/>
    <property type="match status" value="2"/>
</dbReference>
<dbReference type="EMBL" id="CAJNOQ010000072">
    <property type="protein sequence ID" value="CAF0751430.1"/>
    <property type="molecule type" value="Genomic_DNA"/>
</dbReference>
<dbReference type="EMBL" id="CAJOBC010000072">
    <property type="protein sequence ID" value="CAF3531096.1"/>
    <property type="molecule type" value="Genomic_DNA"/>
</dbReference>
<accession>A0A813PAP2</accession>
<dbReference type="AlphaFoldDB" id="A0A813PAP2"/>
<feature type="region of interest" description="Disordered" evidence="2">
    <location>
        <begin position="752"/>
        <end position="784"/>
    </location>
</feature>
<dbReference type="OrthoDB" id="432281at2759"/>
<dbReference type="Gene3D" id="1.25.40.20">
    <property type="entry name" value="Ankyrin repeat-containing domain"/>
    <property type="match status" value="3"/>
</dbReference>